<evidence type="ECO:0000313" key="1">
    <source>
        <dbReference type="Proteomes" id="UP000036681"/>
    </source>
</evidence>
<accession>A0A0M3IE12</accession>
<name>A0A0M3IE12_ASCLU</name>
<dbReference type="WBParaSite" id="ALUE_0001630301-mRNA-1">
    <property type="protein sequence ID" value="ALUE_0001630301-mRNA-1"/>
    <property type="gene ID" value="ALUE_0001630301"/>
</dbReference>
<reference evidence="2" key="1">
    <citation type="submission" date="2017-02" db="UniProtKB">
        <authorList>
            <consortium name="WormBaseParasite"/>
        </authorList>
    </citation>
    <scope>IDENTIFICATION</scope>
</reference>
<keyword evidence="1" id="KW-1185">Reference proteome</keyword>
<sequence length="142" mass="15443">MNITVAFIYNPWGHNSTIRNVPSQVFTSPNALYDLCSSLTSRPYGLLRDVTQATKQRGITSAQTNQAAANIGTDHFGCGDPKIRENSQAIEMPPLRALASSPKSPTSARKLHLLLLFPVEFDVSFTLSPSKILALCSNCCCN</sequence>
<organism evidence="1 2">
    <name type="scientific">Ascaris lumbricoides</name>
    <name type="common">Giant roundworm</name>
    <dbReference type="NCBI Taxonomy" id="6252"/>
    <lineage>
        <taxon>Eukaryota</taxon>
        <taxon>Metazoa</taxon>
        <taxon>Ecdysozoa</taxon>
        <taxon>Nematoda</taxon>
        <taxon>Chromadorea</taxon>
        <taxon>Rhabditida</taxon>
        <taxon>Spirurina</taxon>
        <taxon>Ascaridomorpha</taxon>
        <taxon>Ascaridoidea</taxon>
        <taxon>Ascarididae</taxon>
        <taxon>Ascaris</taxon>
    </lineage>
</organism>
<proteinExistence type="predicted"/>
<evidence type="ECO:0000313" key="2">
    <source>
        <dbReference type="WBParaSite" id="ALUE_0001630301-mRNA-1"/>
    </source>
</evidence>
<dbReference type="AlphaFoldDB" id="A0A0M3IE12"/>
<protein>
    <submittedName>
        <fullName evidence="2">Mediator of RNA polymerase II transcription subunit 19</fullName>
    </submittedName>
</protein>
<dbReference type="Proteomes" id="UP000036681">
    <property type="component" value="Unplaced"/>
</dbReference>